<dbReference type="EMBL" id="JAVDYI010000001">
    <property type="protein sequence ID" value="MDR7359016.1"/>
    <property type="molecule type" value="Genomic_DNA"/>
</dbReference>
<accession>A0ABU2BL38</accession>
<keyword evidence="1" id="KW-0472">Membrane</keyword>
<comment type="caution">
    <text evidence="2">The sequence shown here is derived from an EMBL/GenBank/DDBJ whole genome shotgun (WGS) entry which is preliminary data.</text>
</comment>
<gene>
    <name evidence="2" type="ORF">J2S64_002707</name>
</gene>
<dbReference type="PANTHER" id="PTHR35342:SF5">
    <property type="entry name" value="TRICARBOXYLIC TRANSPORT PROTEIN"/>
    <property type="match status" value="1"/>
</dbReference>
<organism evidence="2 3">
    <name type="scientific">Paeniglutamicibacter sulfureus</name>
    <dbReference type="NCBI Taxonomy" id="43666"/>
    <lineage>
        <taxon>Bacteria</taxon>
        <taxon>Bacillati</taxon>
        <taxon>Actinomycetota</taxon>
        <taxon>Actinomycetes</taxon>
        <taxon>Micrococcales</taxon>
        <taxon>Micrococcaceae</taxon>
        <taxon>Paeniglutamicibacter</taxon>
    </lineage>
</organism>
<evidence type="ECO:0000313" key="2">
    <source>
        <dbReference type="EMBL" id="MDR7359016.1"/>
    </source>
</evidence>
<feature type="transmembrane region" description="Helical" evidence="1">
    <location>
        <begin position="50"/>
        <end position="73"/>
    </location>
</feature>
<name>A0ABU2BL38_9MICC</name>
<proteinExistence type="predicted"/>
<protein>
    <submittedName>
        <fullName evidence="2">TctA family transporter</fullName>
    </submittedName>
</protein>
<dbReference type="Proteomes" id="UP001183817">
    <property type="component" value="Unassembled WGS sequence"/>
</dbReference>
<keyword evidence="3" id="KW-1185">Reference proteome</keyword>
<evidence type="ECO:0000313" key="3">
    <source>
        <dbReference type="Proteomes" id="UP001183817"/>
    </source>
</evidence>
<keyword evidence="1" id="KW-0812">Transmembrane</keyword>
<evidence type="ECO:0000256" key="1">
    <source>
        <dbReference type="SAM" id="Phobius"/>
    </source>
</evidence>
<keyword evidence="1" id="KW-1133">Transmembrane helix</keyword>
<sequence>MIVLLIGVLGFALRRFGFPLAPIMIGVVLGPLAETSLRNAMMSSGGDASIVVGSPITLTLYRVLALVLVYTLWRKVNSRARQDV</sequence>
<dbReference type="PANTHER" id="PTHR35342">
    <property type="entry name" value="TRICARBOXYLIC TRANSPORT PROTEIN"/>
    <property type="match status" value="1"/>
</dbReference>
<reference evidence="2 3" key="1">
    <citation type="submission" date="2023-07" db="EMBL/GenBank/DDBJ databases">
        <title>Sequencing the genomes of 1000 actinobacteria strains.</title>
        <authorList>
            <person name="Klenk H.-P."/>
        </authorList>
    </citation>
    <scope>NUCLEOTIDE SEQUENCE [LARGE SCALE GENOMIC DNA]</scope>
    <source>
        <strain evidence="2 3">DSM 20167</strain>
    </source>
</reference>